<dbReference type="InterPro" id="IPR022644">
    <property type="entry name" value="De-COase2_N"/>
</dbReference>
<evidence type="ECO:0000313" key="4">
    <source>
        <dbReference type="EMBL" id="UWP59919.1"/>
    </source>
</evidence>
<protein>
    <submittedName>
        <fullName evidence="4">Alanine racemase</fullName>
        <ecNumber evidence="4">5.1.1.1</ecNumber>
    </submittedName>
</protein>
<dbReference type="RefSeq" id="WP_028528035.1">
    <property type="nucleotide sequence ID" value="NZ_CABLBR010000007.1"/>
</dbReference>
<dbReference type="SUPFAM" id="SSF50621">
    <property type="entry name" value="Alanine racemase C-terminal domain-like"/>
    <property type="match status" value="1"/>
</dbReference>
<dbReference type="EC" id="5.1.1.1" evidence="4"/>
<evidence type="ECO:0000259" key="3">
    <source>
        <dbReference type="Pfam" id="PF02784"/>
    </source>
</evidence>
<proteinExistence type="predicted"/>
<dbReference type="Gene3D" id="2.40.37.10">
    <property type="entry name" value="Lyase, Ornithine Decarboxylase, Chain A, domain 1"/>
    <property type="match status" value="1"/>
</dbReference>
<dbReference type="PANTHER" id="PTHR43727">
    <property type="entry name" value="DIAMINOPIMELATE DECARBOXYLASE"/>
    <property type="match status" value="1"/>
</dbReference>
<comment type="cofactor">
    <cofactor evidence="1">
        <name>pyridoxal 5'-phosphate</name>
        <dbReference type="ChEBI" id="CHEBI:597326"/>
    </cofactor>
</comment>
<evidence type="ECO:0000313" key="5">
    <source>
        <dbReference type="Proteomes" id="UP001060164"/>
    </source>
</evidence>
<gene>
    <name evidence="4" type="ORF">NQ502_02340</name>
</gene>
<keyword evidence="2" id="KW-0663">Pyridoxal phosphate</keyword>
<dbReference type="Gene3D" id="3.20.20.10">
    <property type="entry name" value="Alanine racemase"/>
    <property type="match status" value="1"/>
</dbReference>
<name>A0ABY5VH57_9FIRM</name>
<dbReference type="InterPro" id="IPR000183">
    <property type="entry name" value="Orn/DAP/Arg_de-COase"/>
</dbReference>
<dbReference type="Proteomes" id="UP001060164">
    <property type="component" value="Chromosome"/>
</dbReference>
<dbReference type="SUPFAM" id="SSF51419">
    <property type="entry name" value="PLP-binding barrel"/>
    <property type="match status" value="1"/>
</dbReference>
<dbReference type="InterPro" id="IPR009006">
    <property type="entry name" value="Ala_racemase/Decarboxylase_C"/>
</dbReference>
<keyword evidence="4" id="KW-0413">Isomerase</keyword>
<accession>A0ABY5VH57</accession>
<dbReference type="GO" id="GO:0008784">
    <property type="term" value="F:alanine racemase activity"/>
    <property type="evidence" value="ECO:0007669"/>
    <property type="project" value="UniProtKB-EC"/>
</dbReference>
<reference evidence="4" key="1">
    <citation type="journal article" date="2022" name="Cell">
        <title>Design, construction, and in vivo augmentation of a complex gut microbiome.</title>
        <authorList>
            <person name="Cheng A.G."/>
            <person name="Ho P.Y."/>
            <person name="Aranda-Diaz A."/>
            <person name="Jain S."/>
            <person name="Yu F.B."/>
            <person name="Meng X."/>
            <person name="Wang M."/>
            <person name="Iakiviak M."/>
            <person name="Nagashima K."/>
            <person name="Zhao A."/>
            <person name="Murugkar P."/>
            <person name="Patil A."/>
            <person name="Atabakhsh K."/>
            <person name="Weakley A."/>
            <person name="Yan J."/>
            <person name="Brumbaugh A.R."/>
            <person name="Higginbottom S."/>
            <person name="Dimas A."/>
            <person name="Shiver A.L."/>
            <person name="Deutschbauer A."/>
            <person name="Neff N."/>
            <person name="Sonnenburg J.L."/>
            <person name="Huang K.C."/>
            <person name="Fischbach M.A."/>
        </authorList>
    </citation>
    <scope>NUCLEOTIDE SEQUENCE</scope>
    <source>
        <strain evidence="4">DSM 19829</strain>
    </source>
</reference>
<evidence type="ECO:0000256" key="1">
    <source>
        <dbReference type="ARBA" id="ARBA00001933"/>
    </source>
</evidence>
<sequence length="402" mass="45729">MTHQMMIQKIAEECGTPFYLFDLDQVRAQIREVKEILGERVRICYAMKANPFLVRAVHSSADGFEVCSPGELRICERLRIPVKKIVLSGVYKEKKDLEAVMARWNGSNTFTAESLRQLQMIEECAANMGLFVSVLLRVTSGNQFGMDEALISEIVETRNRYPHVRIEGLQFYSGTQKHRLDRIEKELRYLDELLADLEEQYGYHAEHLEYGPGLFIPYFQKDGQPDQKEMLAKFAGILHSLAFDGQITLEMGRYLAASCGEYVTAIVDMKQNRGQNYCIVDGGIHHLNYYGQSMAMKIPFFEHLRGQKDGQEQLYNICGSLCTVGDVLVKQLPLTGAGLGDLLVFQRTGAYSVTEGIHLFLSRDLPKVFFCSEQYGVRLVRGDDPTDVINSEREGEAVWKKY</sequence>
<evidence type="ECO:0000256" key="2">
    <source>
        <dbReference type="ARBA" id="ARBA00022898"/>
    </source>
</evidence>
<keyword evidence="5" id="KW-1185">Reference proteome</keyword>
<organism evidence="4 5">
    <name type="scientific">Ruminococcus gauvreauii</name>
    <dbReference type="NCBI Taxonomy" id="438033"/>
    <lineage>
        <taxon>Bacteria</taxon>
        <taxon>Bacillati</taxon>
        <taxon>Bacillota</taxon>
        <taxon>Clostridia</taxon>
        <taxon>Eubacteriales</taxon>
        <taxon>Oscillospiraceae</taxon>
        <taxon>Ruminococcus</taxon>
    </lineage>
</organism>
<dbReference type="Pfam" id="PF02784">
    <property type="entry name" value="Orn_Arg_deC_N"/>
    <property type="match status" value="1"/>
</dbReference>
<feature type="domain" description="Orn/DAP/Arg decarboxylase 2 N-terminal" evidence="3">
    <location>
        <begin position="23"/>
        <end position="257"/>
    </location>
</feature>
<dbReference type="InterPro" id="IPR029066">
    <property type="entry name" value="PLP-binding_barrel"/>
</dbReference>
<dbReference type="EMBL" id="CP102290">
    <property type="protein sequence ID" value="UWP59919.1"/>
    <property type="molecule type" value="Genomic_DNA"/>
</dbReference>
<dbReference type="PANTHER" id="PTHR43727:SF2">
    <property type="entry name" value="GROUP IV DECARBOXYLASE"/>
    <property type="match status" value="1"/>
</dbReference>
<dbReference type="PRINTS" id="PR01179">
    <property type="entry name" value="ODADCRBXLASE"/>
</dbReference>